<dbReference type="EMBL" id="FOHN01000019">
    <property type="protein sequence ID" value="SET41061.1"/>
    <property type="molecule type" value="Genomic_DNA"/>
</dbReference>
<protein>
    <submittedName>
        <fullName evidence="3">DHHA1 domain-containing protein</fullName>
    </submittedName>
</protein>
<dbReference type="SUPFAM" id="SSF64182">
    <property type="entry name" value="DHH phosphoesterases"/>
    <property type="match status" value="1"/>
</dbReference>
<feature type="domain" description="DDH" evidence="1">
    <location>
        <begin position="15"/>
        <end position="156"/>
    </location>
</feature>
<dbReference type="Proteomes" id="UP000199800">
    <property type="component" value="Unassembled WGS sequence"/>
</dbReference>
<organism evidence="3 4">
    <name type="scientific">[Clostridium] polysaccharolyticum</name>
    <dbReference type="NCBI Taxonomy" id="29364"/>
    <lineage>
        <taxon>Bacteria</taxon>
        <taxon>Bacillati</taxon>
        <taxon>Bacillota</taxon>
        <taxon>Clostridia</taxon>
        <taxon>Lachnospirales</taxon>
        <taxon>Lachnospiraceae</taxon>
    </lineage>
</organism>
<dbReference type="InterPro" id="IPR038763">
    <property type="entry name" value="DHH_sf"/>
</dbReference>
<evidence type="ECO:0000313" key="3">
    <source>
        <dbReference type="EMBL" id="SET41061.1"/>
    </source>
</evidence>
<keyword evidence="4" id="KW-1185">Reference proteome</keyword>
<gene>
    <name evidence="3" type="ORF">SAMN04487772_11918</name>
</gene>
<evidence type="ECO:0000259" key="1">
    <source>
        <dbReference type="Pfam" id="PF01368"/>
    </source>
</evidence>
<dbReference type="GO" id="GO:0003676">
    <property type="term" value="F:nucleic acid binding"/>
    <property type="evidence" value="ECO:0007669"/>
    <property type="project" value="InterPro"/>
</dbReference>
<dbReference type="Pfam" id="PF02272">
    <property type="entry name" value="DHHA1"/>
    <property type="match status" value="1"/>
</dbReference>
<proteinExistence type="predicted"/>
<dbReference type="STRING" id="29364.SAMN04487772_11918"/>
<feature type="domain" description="DHHA1" evidence="2">
    <location>
        <begin position="224"/>
        <end position="300"/>
    </location>
</feature>
<dbReference type="AlphaFoldDB" id="A0A1I0E7D9"/>
<dbReference type="InterPro" id="IPR051319">
    <property type="entry name" value="Oligoribo/pAp-PDE_c-di-AMP_PDE"/>
</dbReference>
<name>A0A1I0E7D9_9FIRM</name>
<dbReference type="PANTHER" id="PTHR47618:SF1">
    <property type="entry name" value="BIFUNCTIONAL OLIGORIBONUCLEASE AND PAP PHOSPHATASE NRNA"/>
    <property type="match status" value="1"/>
</dbReference>
<dbReference type="RefSeq" id="WP_242939733.1">
    <property type="nucleotide sequence ID" value="NZ_FOHN01000019.1"/>
</dbReference>
<reference evidence="3 4" key="1">
    <citation type="submission" date="2016-10" db="EMBL/GenBank/DDBJ databases">
        <authorList>
            <person name="de Groot N.N."/>
        </authorList>
    </citation>
    <scope>NUCLEOTIDE SEQUENCE [LARGE SCALE GENOMIC DNA]</scope>
    <source>
        <strain evidence="3 4">DSM 1801</strain>
    </source>
</reference>
<accession>A0A1I0E7D9</accession>
<dbReference type="Gene3D" id="3.10.310.30">
    <property type="match status" value="1"/>
</dbReference>
<evidence type="ECO:0000313" key="4">
    <source>
        <dbReference type="Proteomes" id="UP000199800"/>
    </source>
</evidence>
<dbReference type="Gene3D" id="3.90.1640.10">
    <property type="entry name" value="inorganic pyrophosphatase (n-terminal core)"/>
    <property type="match status" value="1"/>
</dbReference>
<dbReference type="Pfam" id="PF01368">
    <property type="entry name" value="DHH"/>
    <property type="match status" value="1"/>
</dbReference>
<dbReference type="PANTHER" id="PTHR47618">
    <property type="entry name" value="BIFUNCTIONAL OLIGORIBONUCLEASE AND PAP PHOSPHATASE NRNA"/>
    <property type="match status" value="1"/>
</dbReference>
<dbReference type="InterPro" id="IPR001667">
    <property type="entry name" value="DDH_dom"/>
</dbReference>
<evidence type="ECO:0000259" key="2">
    <source>
        <dbReference type="Pfam" id="PF02272"/>
    </source>
</evidence>
<sequence length="320" mass="35943">MENEDLIRLLRDHAVYIQTHNFPDPDAIASAYGLQEFLKYHGIASVLCYYGRIDKLSTRRMLSTFDIQIYSKEELQEMKDEDYIVHVDSQKNNANVMDLIGEEVACIDHHPTFIEADYQYKDIRIVGACATLIAEYFKKGNIPITPNAAAALCYGIKVDTADFSRGVTDLDVSMFAYLYHRADKEKFSSMFANTMEFKDLKAYGAAIESVQVYEHTGFSYIPFDCPDALIGMISDFILALDVVDVSVVYAKRDNGLKFSVRSEVREINAGKVTYEALKNIGSGGGHQAMAGGAVYRENMELLEPDVHASIRKIFLDAIGR</sequence>
<dbReference type="InterPro" id="IPR003156">
    <property type="entry name" value="DHHA1_dom"/>
</dbReference>